<gene>
    <name evidence="1" type="ORF">AVDCRST_MAG94-6312</name>
</gene>
<organism evidence="1">
    <name type="scientific">uncultured Leptolyngbya sp</name>
    <dbReference type="NCBI Taxonomy" id="332963"/>
    <lineage>
        <taxon>Bacteria</taxon>
        <taxon>Bacillati</taxon>
        <taxon>Cyanobacteriota</taxon>
        <taxon>Cyanophyceae</taxon>
        <taxon>Leptolyngbyales</taxon>
        <taxon>Leptolyngbyaceae</taxon>
        <taxon>Leptolyngbya group</taxon>
        <taxon>Leptolyngbya</taxon>
        <taxon>environmental samples</taxon>
    </lineage>
</organism>
<protein>
    <submittedName>
        <fullName evidence="1">Uncharacterized protein</fullName>
    </submittedName>
</protein>
<proteinExistence type="predicted"/>
<reference evidence="1" key="1">
    <citation type="submission" date="2020-02" db="EMBL/GenBank/DDBJ databases">
        <authorList>
            <person name="Meier V. D."/>
        </authorList>
    </citation>
    <scope>NUCLEOTIDE SEQUENCE</scope>
    <source>
        <strain evidence="1">AVDCRST_MAG94</strain>
    </source>
</reference>
<dbReference type="AlphaFoldDB" id="A0A6J4P8F2"/>
<sequence length="53" mass="6028">MEWQTRAPLSLLAALRSTMASLNLAGLQTERPDQWLLRRRHPGEKRATGSEPE</sequence>
<dbReference type="EMBL" id="CADCTY010002173">
    <property type="protein sequence ID" value="CAA9408916.1"/>
    <property type="molecule type" value="Genomic_DNA"/>
</dbReference>
<name>A0A6J4P8F2_9CYAN</name>
<evidence type="ECO:0000313" key="1">
    <source>
        <dbReference type="EMBL" id="CAA9408916.1"/>
    </source>
</evidence>
<accession>A0A6J4P8F2</accession>